<dbReference type="GO" id="GO:0006400">
    <property type="term" value="P:tRNA modification"/>
    <property type="evidence" value="ECO:0007669"/>
    <property type="project" value="TreeGrafter"/>
</dbReference>
<keyword evidence="4 10" id="KW-0808">Transferase</keyword>
<dbReference type="Gene3D" id="1.10.287.890">
    <property type="entry name" value="Crystal structure of tRNA isopentenylpyrophosphate transferase (bh2366) domain"/>
    <property type="match status" value="1"/>
</dbReference>
<comment type="cofactor">
    <cofactor evidence="1 10">
        <name>Mg(2+)</name>
        <dbReference type="ChEBI" id="CHEBI:18420"/>
    </cofactor>
</comment>
<dbReference type="EMBL" id="QGDT01000003">
    <property type="protein sequence ID" value="PWJ58930.1"/>
    <property type="molecule type" value="Genomic_DNA"/>
</dbReference>
<reference evidence="14 15" key="1">
    <citation type="submission" date="2018-03" db="EMBL/GenBank/DDBJ databases">
        <title>Genomic Encyclopedia of Archaeal and Bacterial Type Strains, Phase II (KMG-II): from individual species to whole genera.</title>
        <authorList>
            <person name="Goeker M."/>
        </authorList>
    </citation>
    <scope>NUCLEOTIDE SEQUENCE [LARGE SCALE GENOMIC DNA]</scope>
    <source>
        <strain evidence="14 15">DSM 100346</strain>
    </source>
</reference>
<comment type="function">
    <text evidence="2 10 12">Catalyzes the transfer of a dimethylallyl group onto the adenine at position 37 in tRNAs that read codons beginning with uridine, leading to the formation of N6-(dimethylallyl)adenosine (i(6)A).</text>
</comment>
<evidence type="ECO:0000256" key="6">
    <source>
        <dbReference type="ARBA" id="ARBA00022741"/>
    </source>
</evidence>
<keyword evidence="8 10" id="KW-0460">Magnesium</keyword>
<keyword evidence="6 10" id="KW-0547">Nucleotide-binding</keyword>
<dbReference type="Proteomes" id="UP000245880">
    <property type="component" value="Unassembled WGS sequence"/>
</dbReference>
<dbReference type="AlphaFoldDB" id="A0A316AQ28"/>
<dbReference type="GO" id="GO:0052381">
    <property type="term" value="F:tRNA dimethylallyltransferase activity"/>
    <property type="evidence" value="ECO:0007669"/>
    <property type="project" value="UniProtKB-UniRule"/>
</dbReference>
<dbReference type="InterPro" id="IPR039657">
    <property type="entry name" value="Dimethylallyltransferase"/>
</dbReference>
<evidence type="ECO:0000256" key="1">
    <source>
        <dbReference type="ARBA" id="ARBA00001946"/>
    </source>
</evidence>
<dbReference type="SUPFAM" id="SSF52540">
    <property type="entry name" value="P-loop containing nucleoside triphosphate hydrolases"/>
    <property type="match status" value="2"/>
</dbReference>
<evidence type="ECO:0000256" key="10">
    <source>
        <dbReference type="HAMAP-Rule" id="MF_00185"/>
    </source>
</evidence>
<accession>A0A316AQ28</accession>
<dbReference type="Gene3D" id="3.40.50.300">
    <property type="entry name" value="P-loop containing nucleotide triphosphate hydrolases"/>
    <property type="match status" value="2"/>
</dbReference>
<evidence type="ECO:0000256" key="5">
    <source>
        <dbReference type="ARBA" id="ARBA00022694"/>
    </source>
</evidence>
<evidence type="ECO:0000256" key="13">
    <source>
        <dbReference type="RuleBase" id="RU003785"/>
    </source>
</evidence>
<keyword evidence="5 10" id="KW-0819">tRNA processing</keyword>
<keyword evidence="15" id="KW-1185">Reference proteome</keyword>
<evidence type="ECO:0000256" key="8">
    <source>
        <dbReference type="ARBA" id="ARBA00022842"/>
    </source>
</evidence>
<evidence type="ECO:0000256" key="2">
    <source>
        <dbReference type="ARBA" id="ARBA00003213"/>
    </source>
</evidence>
<comment type="caution">
    <text evidence="10">Lacks conserved residue(s) required for the propagation of feature annotation.</text>
</comment>
<dbReference type="PANTHER" id="PTHR11088:SF60">
    <property type="entry name" value="TRNA DIMETHYLALLYLTRANSFERASE"/>
    <property type="match status" value="1"/>
</dbReference>
<protein>
    <recommendedName>
        <fullName evidence="10">tRNA dimethylallyltransferase</fullName>
        <ecNumber evidence="10">2.5.1.75</ecNumber>
    </recommendedName>
    <alternativeName>
        <fullName evidence="10">Dimethylallyl diphosphate:tRNA dimethylallyltransferase</fullName>
        <shortName evidence="10">DMAPP:tRNA dimethylallyltransferase</shortName>
        <shortName evidence="10">DMATase</shortName>
    </alternativeName>
    <alternativeName>
        <fullName evidence="10">Isopentenyl-diphosphate:tRNA isopentenyltransferase</fullName>
        <shortName evidence="10">IPP transferase</shortName>
        <shortName evidence="10">IPPT</shortName>
        <shortName evidence="10">IPTase</shortName>
    </alternativeName>
</protein>
<comment type="subunit">
    <text evidence="10">Monomer.</text>
</comment>
<comment type="catalytic activity">
    <reaction evidence="9 10 11">
        <text>adenosine(37) in tRNA + dimethylallyl diphosphate = N(6)-dimethylallyladenosine(37) in tRNA + diphosphate</text>
        <dbReference type="Rhea" id="RHEA:26482"/>
        <dbReference type="Rhea" id="RHEA-COMP:10162"/>
        <dbReference type="Rhea" id="RHEA-COMP:10375"/>
        <dbReference type="ChEBI" id="CHEBI:33019"/>
        <dbReference type="ChEBI" id="CHEBI:57623"/>
        <dbReference type="ChEBI" id="CHEBI:74411"/>
        <dbReference type="ChEBI" id="CHEBI:74415"/>
        <dbReference type="EC" id="2.5.1.75"/>
    </reaction>
</comment>
<dbReference type="InterPro" id="IPR027417">
    <property type="entry name" value="P-loop_NTPase"/>
</dbReference>
<dbReference type="Pfam" id="PF01715">
    <property type="entry name" value="IPPT"/>
    <property type="match status" value="1"/>
</dbReference>
<feature type="site" description="Interaction with substrate tRNA" evidence="10">
    <location>
        <position position="133"/>
    </location>
</feature>
<sequence>MAIGEHKDSMEQTPLLVLLGPTASGKTRLAVQVALRLGGEIVSVDSRQVYRGMDIGTGKDLAEYTGVPYHLIDIVAAGHQYNVREFVEDFRKVYPSIVAKGRVPLLCGGTGMYLQALLAGHRHLEIPIDPSLRERLHTMDRDALLLLWERLPGHLFPSADISTTKRLMRAIEIVTFLSANPDIDPETIENRAYPAVVFGLNPDRDLRRHRITIRLKDRLANGLIEEVASLLNKGLSAEELIYYGLEYKWITMYLVGDLKYDEMVAKLETEIHRFAKRQMTFFRKMEKDGVAINWLNPNEPIDQQTNYIVDTYRRYKI</sequence>
<evidence type="ECO:0000256" key="11">
    <source>
        <dbReference type="RuleBase" id="RU003783"/>
    </source>
</evidence>
<dbReference type="PANTHER" id="PTHR11088">
    <property type="entry name" value="TRNA DIMETHYLALLYLTRANSFERASE"/>
    <property type="match status" value="1"/>
</dbReference>
<dbReference type="NCBIfam" id="TIGR00174">
    <property type="entry name" value="miaA"/>
    <property type="match status" value="1"/>
</dbReference>
<comment type="similarity">
    <text evidence="3 10 13">Belongs to the IPP transferase family.</text>
</comment>
<dbReference type="GO" id="GO:0005524">
    <property type="term" value="F:ATP binding"/>
    <property type="evidence" value="ECO:0007669"/>
    <property type="project" value="UniProtKB-UniRule"/>
</dbReference>
<organism evidence="14 15">
    <name type="scientific">Dyadobacter jejuensis</name>
    <dbReference type="NCBI Taxonomy" id="1082580"/>
    <lineage>
        <taxon>Bacteria</taxon>
        <taxon>Pseudomonadati</taxon>
        <taxon>Bacteroidota</taxon>
        <taxon>Cytophagia</taxon>
        <taxon>Cytophagales</taxon>
        <taxon>Spirosomataceae</taxon>
        <taxon>Dyadobacter</taxon>
    </lineage>
</organism>
<proteinExistence type="inferred from homology"/>
<evidence type="ECO:0000256" key="12">
    <source>
        <dbReference type="RuleBase" id="RU003784"/>
    </source>
</evidence>
<dbReference type="EC" id="2.5.1.75" evidence="10"/>
<dbReference type="HAMAP" id="MF_00185">
    <property type="entry name" value="IPP_trans"/>
    <property type="match status" value="1"/>
</dbReference>
<dbReference type="InterPro" id="IPR018022">
    <property type="entry name" value="IPT"/>
</dbReference>
<feature type="region of interest" description="Interaction with substrate tRNA" evidence="10">
    <location>
        <begin position="45"/>
        <end position="48"/>
    </location>
</feature>
<evidence type="ECO:0000256" key="4">
    <source>
        <dbReference type="ARBA" id="ARBA00022679"/>
    </source>
</evidence>
<evidence type="ECO:0000256" key="7">
    <source>
        <dbReference type="ARBA" id="ARBA00022840"/>
    </source>
</evidence>
<feature type="binding site" evidence="10">
    <location>
        <begin position="22"/>
        <end position="27"/>
    </location>
    <ligand>
        <name>substrate</name>
    </ligand>
</feature>
<evidence type="ECO:0000256" key="3">
    <source>
        <dbReference type="ARBA" id="ARBA00005842"/>
    </source>
</evidence>
<feature type="binding site" evidence="10">
    <location>
        <begin position="20"/>
        <end position="27"/>
    </location>
    <ligand>
        <name>ATP</name>
        <dbReference type="ChEBI" id="CHEBI:30616"/>
    </ligand>
</feature>
<gene>
    <name evidence="10" type="primary">miaA</name>
    <name evidence="14" type="ORF">CLV98_103301</name>
</gene>
<feature type="site" description="Interaction with substrate tRNA" evidence="10">
    <location>
        <position position="110"/>
    </location>
</feature>
<evidence type="ECO:0000313" key="14">
    <source>
        <dbReference type="EMBL" id="PWJ58930.1"/>
    </source>
</evidence>
<evidence type="ECO:0000256" key="9">
    <source>
        <dbReference type="ARBA" id="ARBA00049563"/>
    </source>
</evidence>
<evidence type="ECO:0000313" key="15">
    <source>
        <dbReference type="Proteomes" id="UP000245880"/>
    </source>
</evidence>
<name>A0A316AQ28_9BACT</name>
<dbReference type="RefSeq" id="WP_229203266.1">
    <property type="nucleotide sequence ID" value="NZ_QGDT01000003.1"/>
</dbReference>
<comment type="caution">
    <text evidence="14">The sequence shown here is derived from an EMBL/GenBank/DDBJ whole genome shotgun (WGS) entry which is preliminary data.</text>
</comment>
<keyword evidence="7 10" id="KW-0067">ATP-binding</keyword>